<evidence type="ECO:0000313" key="8">
    <source>
        <dbReference type="EMBL" id="PKR57418.1"/>
    </source>
</evidence>
<dbReference type="SMART" id="SM00345">
    <property type="entry name" value="HTH_GNTR"/>
    <property type="match status" value="1"/>
</dbReference>
<dbReference type="SUPFAM" id="SSF46785">
    <property type="entry name" value="Winged helix' DNA-binding domain"/>
    <property type="match status" value="1"/>
</dbReference>
<gene>
    <name evidence="8" type="ORF">COO92_15840</name>
</gene>
<dbReference type="PANTHER" id="PTHR43537:SF34">
    <property type="entry name" value="PYRUVATE DEHYDROGENASE COMPLEX REPRESSOR"/>
    <property type="match status" value="1"/>
</dbReference>
<dbReference type="PRINTS" id="PR00035">
    <property type="entry name" value="HTHGNTR"/>
</dbReference>
<organism evidence="8 9">
    <name type="scientific">Thalassospira lohafexi</name>
    <dbReference type="NCBI Taxonomy" id="744227"/>
    <lineage>
        <taxon>Bacteria</taxon>
        <taxon>Pseudomonadati</taxon>
        <taxon>Pseudomonadota</taxon>
        <taxon>Alphaproteobacteria</taxon>
        <taxon>Rhodospirillales</taxon>
        <taxon>Thalassospiraceae</taxon>
        <taxon>Thalassospira</taxon>
    </lineage>
</organism>
<dbReference type="PANTHER" id="PTHR43537">
    <property type="entry name" value="TRANSCRIPTIONAL REGULATOR, GNTR FAMILY"/>
    <property type="match status" value="1"/>
</dbReference>
<dbReference type="Gene3D" id="1.20.120.530">
    <property type="entry name" value="GntR ligand-binding domain-like"/>
    <property type="match status" value="1"/>
</dbReference>
<keyword evidence="4" id="KW-0804">Transcription</keyword>
<keyword evidence="1" id="KW-0678">Repressor</keyword>
<evidence type="ECO:0000256" key="4">
    <source>
        <dbReference type="ARBA" id="ARBA00023163"/>
    </source>
</evidence>
<dbReference type="SUPFAM" id="SSF48008">
    <property type="entry name" value="GntR ligand-binding domain-like"/>
    <property type="match status" value="1"/>
</dbReference>
<dbReference type="PROSITE" id="PS50949">
    <property type="entry name" value="HTH_GNTR"/>
    <property type="match status" value="1"/>
</dbReference>
<dbReference type="Pfam" id="PF00392">
    <property type="entry name" value="GntR"/>
    <property type="match status" value="1"/>
</dbReference>
<keyword evidence="3" id="KW-0238">DNA-binding</keyword>
<dbReference type="RefSeq" id="WP_101303656.1">
    <property type="nucleotide sequence ID" value="NZ_NXGX01000006.1"/>
</dbReference>
<comment type="function">
    <text evidence="5">Transcriptional repressor for the pyruvate dehydrogenase complex genes aceEF and lpd.</text>
</comment>
<dbReference type="Proteomes" id="UP000233332">
    <property type="component" value="Unassembled WGS sequence"/>
</dbReference>
<dbReference type="InterPro" id="IPR036388">
    <property type="entry name" value="WH-like_DNA-bd_sf"/>
</dbReference>
<dbReference type="Gene3D" id="1.10.10.10">
    <property type="entry name" value="Winged helix-like DNA-binding domain superfamily/Winged helix DNA-binding domain"/>
    <property type="match status" value="1"/>
</dbReference>
<evidence type="ECO:0000259" key="7">
    <source>
        <dbReference type="PROSITE" id="PS50949"/>
    </source>
</evidence>
<evidence type="ECO:0000313" key="9">
    <source>
        <dbReference type="Proteomes" id="UP000233332"/>
    </source>
</evidence>
<evidence type="ECO:0000256" key="6">
    <source>
        <dbReference type="ARBA" id="ARBA00039592"/>
    </source>
</evidence>
<dbReference type="InterPro" id="IPR000524">
    <property type="entry name" value="Tscrpt_reg_HTH_GntR"/>
</dbReference>
<evidence type="ECO:0000256" key="5">
    <source>
        <dbReference type="ARBA" id="ARBA00037357"/>
    </source>
</evidence>
<proteinExistence type="predicted"/>
<dbReference type="InterPro" id="IPR008920">
    <property type="entry name" value="TF_FadR/GntR_C"/>
</dbReference>
<dbReference type="Pfam" id="PF07729">
    <property type="entry name" value="FCD"/>
    <property type="match status" value="1"/>
</dbReference>
<keyword evidence="9" id="KW-1185">Reference proteome</keyword>
<dbReference type="AlphaFoldDB" id="A0A2N3L3N6"/>
<dbReference type="InterPro" id="IPR036390">
    <property type="entry name" value="WH_DNA-bd_sf"/>
</dbReference>
<dbReference type="GO" id="GO:0003700">
    <property type="term" value="F:DNA-binding transcription factor activity"/>
    <property type="evidence" value="ECO:0007669"/>
    <property type="project" value="InterPro"/>
</dbReference>
<accession>A0A2N3L3N6</accession>
<feature type="domain" description="HTH gntR-type" evidence="7">
    <location>
        <begin position="19"/>
        <end position="87"/>
    </location>
</feature>
<reference evidence="8 9" key="1">
    <citation type="submission" date="2017-09" db="EMBL/GenBank/DDBJ databases">
        <title>Biodiversity and function of Thalassospira species in the particle-attached aromatic-hydrocarbon-degrading consortia from the surface seawater of the China South Sea.</title>
        <authorList>
            <person name="Dong C."/>
            <person name="Lai Q."/>
            <person name="Shao Z."/>
        </authorList>
    </citation>
    <scope>NUCLEOTIDE SEQUENCE [LARGE SCALE GENOMIC DNA]</scope>
    <source>
        <strain evidence="8 9">139Z-12</strain>
    </source>
</reference>
<evidence type="ECO:0000256" key="2">
    <source>
        <dbReference type="ARBA" id="ARBA00023015"/>
    </source>
</evidence>
<dbReference type="EMBL" id="NXGX01000006">
    <property type="protein sequence ID" value="PKR57418.1"/>
    <property type="molecule type" value="Genomic_DNA"/>
</dbReference>
<dbReference type="InterPro" id="IPR011711">
    <property type="entry name" value="GntR_C"/>
</dbReference>
<dbReference type="SMART" id="SM00895">
    <property type="entry name" value="FCD"/>
    <property type="match status" value="1"/>
</dbReference>
<name>A0A2N3L3N6_9PROT</name>
<dbReference type="CDD" id="cd07377">
    <property type="entry name" value="WHTH_GntR"/>
    <property type="match status" value="1"/>
</dbReference>
<protein>
    <recommendedName>
        <fullName evidence="6">Pyruvate dehydrogenase complex repressor</fullName>
    </recommendedName>
</protein>
<evidence type="ECO:0000256" key="3">
    <source>
        <dbReference type="ARBA" id="ARBA00023125"/>
    </source>
</evidence>
<comment type="caution">
    <text evidence="8">The sequence shown here is derived from an EMBL/GenBank/DDBJ whole genome shotgun (WGS) entry which is preliminary data.</text>
</comment>
<keyword evidence="2" id="KW-0805">Transcription regulation</keyword>
<dbReference type="GO" id="GO:0003677">
    <property type="term" value="F:DNA binding"/>
    <property type="evidence" value="ECO:0007669"/>
    <property type="project" value="UniProtKB-KW"/>
</dbReference>
<sequence>MPSAKMTPAPDDQETKRPKRIADQVADQLLEKISDGIFLPGDRLPGERQLAETMKVSRVSVRAALQKLKTRGYLRAVQGGGTEILSSTGIDMDTAMTDLVRDSISNLRDLQEIRCTLETWAARRAAINASDEDIKLLRIAYRQAHDPRRASKYRADDDHRLHMMIGRATGSIIYYHVMKMLHDVLQAALMEIRFNNLTGPSFDRMVQEHHHDIIEAIAARDPDAAEKAMSNHLQAVLDFFKTASDKQST</sequence>
<evidence type="ECO:0000256" key="1">
    <source>
        <dbReference type="ARBA" id="ARBA00022491"/>
    </source>
</evidence>